<evidence type="ECO:0000313" key="2">
    <source>
        <dbReference type="Proteomes" id="UP000237839"/>
    </source>
</evidence>
<gene>
    <name evidence="1" type="ORF">S2091_2473</name>
</gene>
<comment type="caution">
    <text evidence="1">The sequence shown here is derived from an EMBL/GenBank/DDBJ whole genome shotgun (WGS) entry which is preliminary data.</text>
</comment>
<evidence type="ECO:0000313" key="1">
    <source>
        <dbReference type="EMBL" id="PRC92743.1"/>
    </source>
</evidence>
<keyword evidence="2" id="KW-1185">Reference proteome</keyword>
<reference evidence="1 2" key="1">
    <citation type="submission" date="2018-02" db="EMBL/GenBank/DDBJ databases">
        <title>Solimicrobium silvestre gen. nov., sp. nov., isolated from alpine forest soil.</title>
        <authorList>
            <person name="Margesin R."/>
            <person name="Albuquerque L."/>
            <person name="Zhang D.-C."/>
            <person name="Froufe H.J.C."/>
            <person name="Severino R."/>
            <person name="Roxo I."/>
            <person name="Egas C."/>
            <person name="Da Costa M.S."/>
        </authorList>
    </citation>
    <scope>NUCLEOTIDE SEQUENCE [LARGE SCALE GENOMIC DNA]</scope>
    <source>
        <strain evidence="1 2">S20-91</strain>
    </source>
</reference>
<dbReference type="Proteomes" id="UP000237839">
    <property type="component" value="Unassembled WGS sequence"/>
</dbReference>
<name>A0A2S9GYF7_9BURK</name>
<dbReference type="EMBL" id="PUGF01000011">
    <property type="protein sequence ID" value="PRC92743.1"/>
    <property type="molecule type" value="Genomic_DNA"/>
</dbReference>
<protein>
    <submittedName>
        <fullName evidence="1">Uncharacterized protein</fullName>
    </submittedName>
</protein>
<dbReference type="AlphaFoldDB" id="A0A2S9GYF7"/>
<accession>A0A2S9GYF7</accession>
<sequence>MPVIPSSAKSVGDETFHDIFFALLAQQLQKISTVILSTGNQINNADEFFSSSVKVLEYAAFQIASDLKAGIRLDSFEIYKIALQSEIPRTRSYDHELKTTEFAFEHALGRIFVHLHILLGESRIEPINSSSLENLSINPWWNPQSWLKFVSAWTPNIIPATMSDQIIASCIKTLRVERSNTSTLANNSLELARLALALKREAIGRECLVLAARHTLGYGWRKDTTFSELFDAIQFCSGHGVGNIADWLRRVAPFVDDVFDFSEREIRHIPGWYVKLLAKHVPERIVDEFEYHMKQQNWGILPNILENFVVQSDLNSVADTFFLKCLASHECIEAIAKRSETDTRFTRLLEEQKMYFGGEPMAPRDESSTPTERKPIEIEYSKFQPDNLNELYIELKDELKVYDADEFINSWISYWNDAGCGVELVSAFERFWDRHTEFPYLMRRALGRIFSLSHKLQGARKAYKWAVRDIRANNHWARWSGRLAEESLNKYGRIYSAEWQTLLTDTTVGEQIGVRENGWIIVPSCQLISYLLEAEQSDLACQITEIMVSSLEDEISHLPISPLHWQKVPVPIEQISARLLLLYYKWPDRYVRRRTSMQIAELLNNDMDFRPLYLEHLSAQKYETDISDLLSILTLTDQNLFSGEELSTAIKFPSILSRQILRELGYKSQNESTSKYFSALTAADYSDSSLITRSRDGIAPVYFSTINGLGRKLNYPLEKHLTAEWNLISARQPFLFFSPYDFSGDYFYRQDPIACSFSTNAETLLTSASLRTLAFASDAYELSTEQIALYAANLLPFSNLLGKLLPASKPKNWPKFDTFEKNEALPSKEDLDDMLYRLSSTDMVILCANGPVSREISGVNCDLSIYTVFVENEYFDDPKRLYLSASGAIKSDEISVYPLATNAFPNYLGRFEIDFLLRGLFQPEFSIGNGSRTIISENDSLSYISDDKCCAKWKYWADSWYPVFPKDIGPALGTYLETPRKVFDQLTQDLDGSSYMVANLTILDKRDYLREGNKTEIYALRLL</sequence>
<organism evidence="1 2">
    <name type="scientific">Solimicrobium silvestre</name>
    <dbReference type="NCBI Taxonomy" id="2099400"/>
    <lineage>
        <taxon>Bacteria</taxon>
        <taxon>Pseudomonadati</taxon>
        <taxon>Pseudomonadota</taxon>
        <taxon>Betaproteobacteria</taxon>
        <taxon>Burkholderiales</taxon>
        <taxon>Oxalobacteraceae</taxon>
        <taxon>Solimicrobium</taxon>
    </lineage>
</organism>
<proteinExistence type="predicted"/>